<evidence type="ECO:0000256" key="1">
    <source>
        <dbReference type="ARBA" id="ARBA00007198"/>
    </source>
</evidence>
<dbReference type="NCBIfam" id="NF008107">
    <property type="entry name" value="PRK10853.1"/>
    <property type="match status" value="1"/>
</dbReference>
<evidence type="ECO:0000313" key="4">
    <source>
        <dbReference type="Proteomes" id="UP001482231"/>
    </source>
</evidence>
<sequence length="115" mass="13171">MKLYGISNCDTVKKARAWLEAHGISYEFHDWKKNGVDPALLARWMDAVGWEQVVNRNGITWRKLPEAEKAKVRDKDSALAFLQEKPSAIRRPAFEYDGKLVLGFDPDTYAQVFGK</sequence>
<dbReference type="RefSeq" id="WP_347306139.1">
    <property type="nucleotide sequence ID" value="NZ_JBAJEX010000001.1"/>
</dbReference>
<gene>
    <name evidence="3" type="ORF">V6E02_00630</name>
</gene>
<evidence type="ECO:0000313" key="3">
    <source>
        <dbReference type="EMBL" id="MEO1765728.1"/>
    </source>
</evidence>
<protein>
    <submittedName>
        <fullName evidence="3">ArsC family reductase</fullName>
    </submittedName>
</protein>
<accession>A0ABV0EAQ8</accession>
<proteinExistence type="inferred from homology"/>
<dbReference type="PANTHER" id="PTHR30041:SF8">
    <property type="entry name" value="PROTEIN YFFB"/>
    <property type="match status" value="1"/>
</dbReference>
<dbReference type="CDD" id="cd03035">
    <property type="entry name" value="ArsC_Yffb"/>
    <property type="match status" value="1"/>
</dbReference>
<dbReference type="SUPFAM" id="SSF52833">
    <property type="entry name" value="Thioredoxin-like"/>
    <property type="match status" value="1"/>
</dbReference>
<dbReference type="Pfam" id="PF03960">
    <property type="entry name" value="ArsC"/>
    <property type="match status" value="1"/>
</dbReference>
<organism evidence="3 4">
    <name type="scientific">Thiobacter aerophilum</name>
    <dbReference type="NCBI Taxonomy" id="3121275"/>
    <lineage>
        <taxon>Bacteria</taxon>
        <taxon>Pseudomonadati</taxon>
        <taxon>Pseudomonadota</taxon>
        <taxon>Betaproteobacteria</taxon>
        <taxon>Burkholderiales</taxon>
        <taxon>Thiobacteraceae</taxon>
        <taxon>Thiobacter</taxon>
    </lineage>
</organism>
<reference evidence="3 4" key="1">
    <citation type="submission" date="2024-02" db="EMBL/GenBank/DDBJ databases">
        <title>New thermophilic sulfur-oxidizing bacteria from a hot springs of the Uzon caldera (Kamchatka, Russia).</title>
        <authorList>
            <person name="Dukat A.M."/>
            <person name="Elcheninov A.G."/>
            <person name="Frolov E.N."/>
        </authorList>
    </citation>
    <scope>NUCLEOTIDE SEQUENCE [LARGE SCALE GENOMIC DNA]</scope>
    <source>
        <strain evidence="3 4">AK1</strain>
    </source>
</reference>
<dbReference type="InterPro" id="IPR006660">
    <property type="entry name" value="Arsenate_reductase-like"/>
</dbReference>
<dbReference type="PANTHER" id="PTHR30041">
    <property type="entry name" value="ARSENATE REDUCTASE"/>
    <property type="match status" value="1"/>
</dbReference>
<comment type="similarity">
    <text evidence="1 2">Belongs to the ArsC family.</text>
</comment>
<dbReference type="EMBL" id="JBAJEX010000001">
    <property type="protein sequence ID" value="MEO1765728.1"/>
    <property type="molecule type" value="Genomic_DNA"/>
</dbReference>
<keyword evidence="4" id="KW-1185">Reference proteome</keyword>
<dbReference type="PROSITE" id="PS51353">
    <property type="entry name" value="ARSC"/>
    <property type="match status" value="1"/>
</dbReference>
<dbReference type="InterPro" id="IPR036249">
    <property type="entry name" value="Thioredoxin-like_sf"/>
</dbReference>
<dbReference type="InterPro" id="IPR006504">
    <property type="entry name" value="Tscrpt_reg_Spx/MgsR"/>
</dbReference>
<comment type="caution">
    <text evidence="3">The sequence shown here is derived from an EMBL/GenBank/DDBJ whole genome shotgun (WGS) entry which is preliminary data.</text>
</comment>
<dbReference type="NCBIfam" id="TIGR01617">
    <property type="entry name" value="arsC_related"/>
    <property type="match status" value="1"/>
</dbReference>
<dbReference type="Proteomes" id="UP001482231">
    <property type="component" value="Unassembled WGS sequence"/>
</dbReference>
<evidence type="ECO:0000256" key="2">
    <source>
        <dbReference type="PROSITE-ProRule" id="PRU01282"/>
    </source>
</evidence>
<name>A0ABV0EAQ8_9BURK</name>
<dbReference type="Gene3D" id="3.40.30.10">
    <property type="entry name" value="Glutaredoxin"/>
    <property type="match status" value="1"/>
</dbReference>